<dbReference type="EMBL" id="CAWYQH010000141">
    <property type="protein sequence ID" value="CAK8694674.1"/>
    <property type="molecule type" value="Genomic_DNA"/>
</dbReference>
<dbReference type="CDD" id="cd00637">
    <property type="entry name" value="7tm_classA_rhodopsin-like"/>
    <property type="match status" value="1"/>
</dbReference>
<feature type="region of interest" description="Disordered" evidence="10">
    <location>
        <begin position="574"/>
        <end position="610"/>
    </location>
</feature>
<protein>
    <recommendedName>
        <fullName evidence="13">G-protein coupled receptors family 1 profile domain-containing protein</fullName>
    </recommendedName>
</protein>
<feature type="compositionally biased region" description="Basic and acidic residues" evidence="10">
    <location>
        <begin position="589"/>
        <end position="610"/>
    </location>
</feature>
<dbReference type="Pfam" id="PF00001">
    <property type="entry name" value="7tm_1"/>
    <property type="match status" value="1"/>
</dbReference>
<evidence type="ECO:0000256" key="12">
    <source>
        <dbReference type="SAM" id="SignalP"/>
    </source>
</evidence>
<keyword evidence="15" id="KW-1185">Reference proteome</keyword>
<reference evidence="14 15" key="1">
    <citation type="submission" date="2024-02" db="EMBL/GenBank/DDBJ databases">
        <authorList>
            <person name="Daric V."/>
            <person name="Darras S."/>
        </authorList>
    </citation>
    <scope>NUCLEOTIDE SEQUENCE [LARGE SCALE GENOMIC DNA]</scope>
</reference>
<keyword evidence="8" id="KW-0325">Glycoprotein</keyword>
<keyword evidence="6 11" id="KW-0472">Membrane</keyword>
<comment type="caution">
    <text evidence="14">The sequence shown here is derived from an EMBL/GenBank/DDBJ whole genome shotgun (WGS) entry which is preliminary data.</text>
</comment>
<feature type="transmembrane region" description="Helical" evidence="11">
    <location>
        <begin position="511"/>
        <end position="535"/>
    </location>
</feature>
<evidence type="ECO:0000256" key="6">
    <source>
        <dbReference type="ARBA" id="ARBA00023136"/>
    </source>
</evidence>
<dbReference type="PROSITE" id="PS51257">
    <property type="entry name" value="PROKAR_LIPOPROTEIN"/>
    <property type="match status" value="1"/>
</dbReference>
<sequence>MRLYLAHSVFVAFVLLSGLLTSCPCALAQNRTSCRFASGLTVGDREQELRCCNVTYDLFSRKWATGSAYLSTLLESLRGWNCPQYQQECHDQTFAYNTFTRLMYSRFCDHEKLEEKCTAEVRQTVEYQSATNIAILTWSDAVRSLNVLDLNNDQLASPCVQVAMYERENGGHGHYHEVIQPLIPFCSFIWCGYDEQLVAAGRVTTWTCMPQRCRTNIIVISVFCVILAIIIFICNATVMLVLGGNRNMWFGQGVYRFSLAFADLLAGIIVFPTFVSTLLRYLAVDHNLGDLRNVTGYVVAETGNRTDEISLMLIRDPSNTFSDAFPRSYLDFVGFFTVLSLSVSIYTLVSAAFDRFVAIVCPQRYKQKSAFVTACFVSLVLWILGIIFASLPFYIRTLRYTVVNSILISSSGPGVPALYAVAFILPLILMWLVTIATFIASRHLTRAWADISEEWRKVQGQVELRLALTLAIMVGVFTLSILPSIIVLLLVEELPDVYYNDPKNLNQQSAINLVSAELVIMMLLMCNSLWNCFIYSVRDREFRKSAGKMYASAAKIAKLTALYNRIRGGSGITSRHGDNEVSPYNHFDSSQHSEETRIAREETKVDDTAL</sequence>
<feature type="transmembrane region" description="Helical" evidence="11">
    <location>
        <begin position="466"/>
        <end position="491"/>
    </location>
</feature>
<dbReference type="PROSITE" id="PS50262">
    <property type="entry name" value="G_PROTEIN_RECEP_F1_2"/>
    <property type="match status" value="1"/>
</dbReference>
<evidence type="ECO:0000256" key="2">
    <source>
        <dbReference type="ARBA" id="ARBA00022475"/>
    </source>
</evidence>
<keyword evidence="2" id="KW-1003">Cell membrane</keyword>
<feature type="transmembrane region" description="Helical" evidence="11">
    <location>
        <begin position="415"/>
        <end position="439"/>
    </location>
</feature>
<evidence type="ECO:0000256" key="9">
    <source>
        <dbReference type="ARBA" id="ARBA00023224"/>
    </source>
</evidence>
<dbReference type="InterPro" id="IPR017452">
    <property type="entry name" value="GPCR_Rhodpsn_7TM"/>
</dbReference>
<evidence type="ECO:0000256" key="8">
    <source>
        <dbReference type="ARBA" id="ARBA00023180"/>
    </source>
</evidence>
<proteinExistence type="predicted"/>
<name>A0ABP0GSG4_CLALP</name>
<feature type="chain" id="PRO_5046145785" description="G-protein coupled receptors family 1 profile domain-containing protein" evidence="12">
    <location>
        <begin position="29"/>
        <end position="610"/>
    </location>
</feature>
<dbReference type="SUPFAM" id="SSF81321">
    <property type="entry name" value="Family A G protein-coupled receptor-like"/>
    <property type="match status" value="2"/>
</dbReference>
<evidence type="ECO:0000256" key="11">
    <source>
        <dbReference type="SAM" id="Phobius"/>
    </source>
</evidence>
<evidence type="ECO:0000256" key="1">
    <source>
        <dbReference type="ARBA" id="ARBA00004651"/>
    </source>
</evidence>
<evidence type="ECO:0000256" key="3">
    <source>
        <dbReference type="ARBA" id="ARBA00022692"/>
    </source>
</evidence>
<keyword evidence="3 11" id="KW-0812">Transmembrane</keyword>
<organism evidence="14 15">
    <name type="scientific">Clavelina lepadiformis</name>
    <name type="common">Light-bulb sea squirt</name>
    <name type="synonym">Ascidia lepadiformis</name>
    <dbReference type="NCBI Taxonomy" id="159417"/>
    <lineage>
        <taxon>Eukaryota</taxon>
        <taxon>Metazoa</taxon>
        <taxon>Chordata</taxon>
        <taxon>Tunicata</taxon>
        <taxon>Ascidiacea</taxon>
        <taxon>Aplousobranchia</taxon>
        <taxon>Clavelinidae</taxon>
        <taxon>Clavelina</taxon>
    </lineage>
</organism>
<dbReference type="PANTHER" id="PTHR24246:SF27">
    <property type="entry name" value="ADENOSINE RECEPTOR, ISOFORM A"/>
    <property type="match status" value="1"/>
</dbReference>
<gene>
    <name evidence="14" type="ORF">CVLEPA_LOCUS28026</name>
</gene>
<feature type="transmembrane region" description="Helical" evidence="11">
    <location>
        <begin position="217"/>
        <end position="242"/>
    </location>
</feature>
<keyword evidence="5" id="KW-0297">G-protein coupled receptor</keyword>
<evidence type="ECO:0000313" key="15">
    <source>
        <dbReference type="Proteomes" id="UP001642483"/>
    </source>
</evidence>
<evidence type="ECO:0000256" key="10">
    <source>
        <dbReference type="SAM" id="MobiDB-lite"/>
    </source>
</evidence>
<dbReference type="Proteomes" id="UP001642483">
    <property type="component" value="Unassembled WGS sequence"/>
</dbReference>
<dbReference type="InterPro" id="IPR000276">
    <property type="entry name" value="GPCR_Rhodpsn"/>
</dbReference>
<feature type="signal peptide" evidence="12">
    <location>
        <begin position="1"/>
        <end position="28"/>
    </location>
</feature>
<keyword evidence="7" id="KW-0675">Receptor</keyword>
<feature type="transmembrane region" description="Helical" evidence="11">
    <location>
        <begin position="254"/>
        <end position="275"/>
    </location>
</feature>
<feature type="domain" description="G-protein coupled receptors family 1 profile" evidence="13">
    <location>
        <begin position="234"/>
        <end position="535"/>
    </location>
</feature>
<evidence type="ECO:0000256" key="5">
    <source>
        <dbReference type="ARBA" id="ARBA00023040"/>
    </source>
</evidence>
<dbReference type="PANTHER" id="PTHR24246">
    <property type="entry name" value="OLFACTORY RECEPTOR AND ADENOSINE RECEPTOR"/>
    <property type="match status" value="1"/>
</dbReference>
<keyword evidence="9" id="KW-0807">Transducer</keyword>
<accession>A0ABP0GSG4</accession>
<dbReference type="Gene3D" id="1.20.1070.10">
    <property type="entry name" value="Rhodopsin 7-helix transmembrane proteins"/>
    <property type="match status" value="1"/>
</dbReference>
<dbReference type="PRINTS" id="PR00237">
    <property type="entry name" value="GPCRRHODOPSN"/>
</dbReference>
<keyword evidence="4 11" id="KW-1133">Transmembrane helix</keyword>
<evidence type="ECO:0000313" key="14">
    <source>
        <dbReference type="EMBL" id="CAK8694674.1"/>
    </source>
</evidence>
<evidence type="ECO:0000256" key="7">
    <source>
        <dbReference type="ARBA" id="ARBA00023170"/>
    </source>
</evidence>
<feature type="transmembrane region" description="Helical" evidence="11">
    <location>
        <begin position="370"/>
        <end position="395"/>
    </location>
</feature>
<keyword evidence="12" id="KW-0732">Signal</keyword>
<evidence type="ECO:0000256" key="4">
    <source>
        <dbReference type="ARBA" id="ARBA00022989"/>
    </source>
</evidence>
<evidence type="ECO:0000259" key="13">
    <source>
        <dbReference type="PROSITE" id="PS50262"/>
    </source>
</evidence>
<comment type="subcellular location">
    <subcellularLocation>
        <location evidence="1">Cell membrane</location>
        <topology evidence="1">Multi-pass membrane protein</topology>
    </subcellularLocation>
</comment>